<feature type="signal peptide" evidence="2">
    <location>
        <begin position="1"/>
        <end position="28"/>
    </location>
</feature>
<dbReference type="Pfam" id="PF05594">
    <property type="entry name" value="Fil_haemagg"/>
    <property type="match status" value="16"/>
</dbReference>
<feature type="chain" id="PRO_5044373087" evidence="2">
    <location>
        <begin position="29"/>
        <end position="3453"/>
    </location>
</feature>
<evidence type="ECO:0000256" key="1">
    <source>
        <dbReference type="SAM" id="MobiDB-lite"/>
    </source>
</evidence>
<dbReference type="InterPro" id="IPR008619">
    <property type="entry name" value="Filamentous_hemagglutn_rpt"/>
</dbReference>
<dbReference type="InterPro" id="IPR008638">
    <property type="entry name" value="FhaB/CdiA-like_TPS"/>
</dbReference>
<dbReference type="InterPro" id="IPR011050">
    <property type="entry name" value="Pectin_lyase_fold/virulence"/>
</dbReference>
<dbReference type="Gene3D" id="2.160.20.10">
    <property type="entry name" value="Single-stranded right-handed beta-helix, Pectin lyase-like"/>
    <property type="match status" value="1"/>
</dbReference>
<dbReference type="InterPro" id="IPR049271">
    <property type="entry name" value="DUF6862"/>
</dbReference>
<accession>A0A1I3N9Z2</accession>
<reference evidence="5" key="1">
    <citation type="submission" date="2016-10" db="EMBL/GenBank/DDBJ databases">
        <authorList>
            <person name="Varghese N."/>
            <person name="Submissions S."/>
        </authorList>
    </citation>
    <scope>NUCLEOTIDE SEQUENCE [LARGE SCALE GENOMIC DNA]</scope>
    <source>
        <strain evidence="5">LMG 22563</strain>
    </source>
</reference>
<evidence type="ECO:0000313" key="5">
    <source>
        <dbReference type="Proteomes" id="UP000183018"/>
    </source>
</evidence>
<dbReference type="SMART" id="SM00912">
    <property type="entry name" value="Haemagg_act"/>
    <property type="match status" value="1"/>
</dbReference>
<dbReference type="InterPro" id="IPR010069">
    <property type="entry name" value="CdiA_FHA1_rpt"/>
</dbReference>
<dbReference type="Proteomes" id="UP000183018">
    <property type="component" value="Unassembled WGS sequence"/>
</dbReference>
<evidence type="ECO:0000256" key="2">
    <source>
        <dbReference type="SAM" id="SignalP"/>
    </source>
</evidence>
<dbReference type="RefSeq" id="WP_074887420.1">
    <property type="nucleotide sequence ID" value="NZ_FORC01000004.1"/>
</dbReference>
<dbReference type="OrthoDB" id="2664633at2"/>
<dbReference type="NCBIfam" id="TIGR01901">
    <property type="entry name" value="adhes_NPXG"/>
    <property type="match status" value="1"/>
</dbReference>
<keyword evidence="5" id="KW-1185">Reference proteome</keyword>
<dbReference type="SUPFAM" id="SSF51126">
    <property type="entry name" value="Pectin lyase-like"/>
    <property type="match status" value="1"/>
</dbReference>
<dbReference type="EMBL" id="FORC01000004">
    <property type="protein sequence ID" value="SFJ06151.1"/>
    <property type="molecule type" value="Genomic_DNA"/>
</dbReference>
<dbReference type="InterPro" id="IPR025157">
    <property type="entry name" value="Hemagglutinin_rpt"/>
</dbReference>
<evidence type="ECO:0000259" key="3">
    <source>
        <dbReference type="SMART" id="SM00912"/>
    </source>
</evidence>
<dbReference type="Pfam" id="PF21726">
    <property type="entry name" value="DUF6862"/>
    <property type="match status" value="1"/>
</dbReference>
<dbReference type="InterPro" id="IPR012334">
    <property type="entry name" value="Pectin_lyas_fold"/>
</dbReference>
<feature type="domain" description="Filamentous haemagglutinin FhaB/tRNA nuclease CdiA-like TPS" evidence="3">
    <location>
        <begin position="47"/>
        <end position="168"/>
    </location>
</feature>
<gene>
    <name evidence="4" type="ORF">SAMN05216602_3702</name>
</gene>
<dbReference type="Pfam" id="PF13332">
    <property type="entry name" value="Fil_haemagg_2"/>
    <property type="match status" value="2"/>
</dbReference>
<keyword evidence="2" id="KW-0732">Signal</keyword>
<organism evidence="4 5">
    <name type="scientific">Phytopseudomonas argentinensis</name>
    <dbReference type="NCBI Taxonomy" id="289370"/>
    <lineage>
        <taxon>Bacteria</taxon>
        <taxon>Pseudomonadati</taxon>
        <taxon>Pseudomonadota</taxon>
        <taxon>Gammaproteobacteria</taxon>
        <taxon>Pseudomonadales</taxon>
        <taxon>Pseudomonadaceae</taxon>
        <taxon>Phytopseudomonas</taxon>
    </lineage>
</organism>
<name>A0A1I3N9Z2_9GAMM</name>
<sequence length="3453" mass="354833">MDVRSPFFQNIALIVAGVMFLNPIVATAAQLTVDAQAGGNTSLDQAGNGVPIVNIATPNGSGLSHNKFTDYNVGQQGLILNNVTERLQSTQQGGIIIGNPNLQGRAAGVILNEVTGSNGSQLKGYTEVAGQAAHVIVANPHGITCDGCGFINTPRATLSTGAPVVNNGRLQGFDVNGGDIAIEGAGLNASNVDQFDLITRSAQINAEIHAKRLNVIAGRNEVDVATLEATAKADDGSLQPQLAIDSSALGGMYAGAIRLVGTEAGVGVKLAGDMAASAGDIQIDASGKLSLAQASTAGDLAIEAGEVALTGKTYAAGQARLGAQGSLQVQQSLAAAGDIRLEAEQVVNQGLVEAGVKADNSRTAADLRIEAQQIRNTGSLIGSRQLEVKASQRLDNQGGTLSAKTLTRIDAAQLDNRQGQVRSDAALSVVAGDVDNRSGQIAAKQVDIAVAAGGVLANRQGTLFAQERLEVAAGDLDNSGKGTLASQGSLSVTLSGHLDNHGQGTLVSQGSQRIRAASVDNSGDGLLSSRASLSLNEAATDNRGGRIQADGALSLHQGSLDNQGGTLSGKGNVSIELASLDNRNQGQVSAKGNLDAKIGHLEQANGGELLSQGRLTLEGTRLDNRQGGLIAATEALQIVAGEALLNTVGEISTPGLAVVRVQADSGQPAAVLDNSGAGLIVADQGLELYVQRLLNNAKGVLAGRDGLIVRGGSLDNSAGGTLTSQRTIGVQLEGALNNQSQGRMLAANGLQIEAGSIDNQAAGLLSSGAALGITGGNLDNQGGRVVSDGQLSIRNSSLNNSNAGSISSGQTLSIETGQLDNHGEGGITAAGDLSLNATQLNNHDHGRIAAKGTVQVSATALDQHAGGELVSESALTLDLQDGDLDNSGQGLIATPEALLLKNLGKVDNSAGGEISSRQGFLLKARELDNSAGRVISAQALQLQITQMLKNSLKGVLSAGSLAVTAASLDNSAAGVLASKGDMQVKLTGKLANHDQGTLSAAQALTVDAAALDNANAGLLASGADLQVTTGALNNQSGSLLSQAGLELESGDLDNRGGVISSRQALNMTASAVDNRDNGLITSAATLDLTASRLDSSRGLGNSGGELSAKKDLRLTVSQLIQRQGRLIGEAGVRIDLKGGDLDNRGGLLTANGPLSLQALGKLDNRDGGEVSSTQGYLLRASAIDNDEQGRIISAGKLALDVGTGDVRNAAGGLISGWQGVDIAAGSLDNSARGTVSSRDGALSVKLDGNQRVLNNSDEGALVSTAALEIEASSLDNSAKGIVSSGGDFDLRLSGALDNSGHGLIDSQGTLTANAGAVNNNAGQIGSGKAASLNAASLDNRAGQFTSGAALGLTLTGELLNGQQGKLASAGPLVLKAQAVDNQSGSLISQNLLDLTASSLNNVGGTVAAHNGLNLLLTGALNNASGGLIHSQLGAISIRAQGLDNTAGSLSSQGDLLLTLDGKLGNQNGHTQSRSGNLDLQRSTSVDNRGGVLSSLTGWLKLVSAGLFDNDGGTTQAQTLSVEAHGLNNRGGHLSAVTGSSSINLGRATFNNQGGGLYAHQLLSVIAGDFNNQGAASGEGGKVAAGRIDFGLSGALNNAYGILESTSSLSLASTGLDNRNGRLRALGSGGDTRITASSLDNRQGRIETANTNLVLDAASLQSSGGSILHVGTGNFGLSAAQVMGAGGDLSTNGLLSLSADSWTNTGVLQAGHLVLNIGTFTQTATGQLLASQSLSGSGGTWINDGLLASDGSFSLNLSGAYSGTGQVTSLGELNMKAASLDLASAARISGGGVSTISSTGTLTNRGRLTSAGGLTVSAATLNNYGTLGSSETLRLVAPNLLNERGLIFSGDDMALRVDNFTNKYGDVYGLGDLSVSRNDANAQSAILENISGTIESLGDMRLFASRVVNRKDAFKVTERLVSGDITYHCLDCKGRHYDFYYYIEEKLERTVESDSPAANLISGGNLAVSGVDFENNYSQVSAAGNIAVSVASFTNTGASTSSVVRRTQLRNPVDSERNHIFWSMVNPGGAIAEYAKYNSLYLYKYTDEWYDDRYVIPATVARGEQKTNRLNPDYNPSVAYPLPARFSSYSVVSATETNTSSGVAANAVIQAGGNVNISASKKLDNGVTRESFDFVAGRSQALDTRVIGTGKTTVVSLNSQLPPNLQQQQVNPLTLPGFTLPQGENGLFRLNHQTALSGRASSIQGVGAGQNEAGSLSSVSVNIDQASQAPVAAVSAWSLQDDQAAVSLPNVDLPQVVGIQSLPGHAAPPARHKYLIETNPALTELKQFVNSDYLLGKLGYNPDHAQKRLGDGLYEQRLVREAIVARTGQRYLAGLTSDEAMFRYLMDNAVGSKERLNLSLGVTLSAQQVAALTHDIVWLEEHEVAGEKVLVPVLYLAQAEGRLAANGALIQGNDVTLISGGELANQGTLRASNNLTATAGNIRNSGLVEAGKRLQLLATDSIRNAQGGIIAGRDVSLIALTGDVVNERSVTRHQTSHGNNRTIQDFVDSAARIEAANDLSLIAGRDFSNLGGVLDSRGDLTIEAGRDVNISSVEERVSQARGRHYLNERVAQVGAQVSAGRDLDISAGRDLGVIASRLEAGRDVALVAGNDALIASAANESHFLSKSKRVINQRDQVRQQSSEIVAGGDIAVNAESNLVVSASKLQAGDEAYLVAGENLALLSAEDYDYSLYQKKKKGSFGRKSFKRNESTQVTNVGSEITTGGDLILVSEGDQLYQRAHLESGNDLTLVSGGDITFEGVKDLEQESREKSKSSLAWQSSKGKGKTDETLRQSELIAQGELVIQAVDGLKIDIKQVNQQSVNQTIEAMVRADPNLAWLKEAEARGDVDWRRVKEVHDSFKYSSSGLGVGAQIVIAIVVAYFAGPLLSQGIGSLGGATAAAGSGTAMAASGTATASAVAAGATAGSTVAAGWANAALTAVATGAASGATTSAINNRGNLGAVLKDVTSEQALKGYAVGGITAGLTAGLYDKWTSTETGANTAGTATSNTGALANSGAVVPAGGLSSWSGVGQFATNQALQNSTSAVLNKALGQEGSLGDALQMTLANTFMAAGFNWVGDITRPGAKLELKDGTLAKAGLHAVMGGLAAEALGGDFKTGALAAGVNELLVAELDAQYQKMGIEDRKALLIMNSQLVGVLTAGLQGGNAQSLQVGAAVAGSATSYNYLNHAEAQERLEKHQACKAGDKQACARRDELNRLDKLRDQELKFACRGALESAGCKVRRAEAFAALESYGPYKDNAQWRSLHDELIRNDIEGYTKYSPSREFESVRDILAQTPAGLSNETLLAMASLFGPGRTAGNPSGGGAKESVDNASSVQQISGGNIRHINGALGEAHGWKNALDSGHVPIKAPGKVTAPGVDFVTFDPKSGRVVLWDSKYRGPGGSYPSSIPESKLKSWTAEARAAVVQMPEGAMKNRILESLDKGKVDAKVFRWPQ</sequence>
<dbReference type="Pfam" id="PF05860">
    <property type="entry name" value="TPS"/>
    <property type="match status" value="1"/>
</dbReference>
<feature type="region of interest" description="Disordered" evidence="1">
    <location>
        <begin position="2765"/>
        <end position="2784"/>
    </location>
</feature>
<proteinExistence type="predicted"/>
<dbReference type="STRING" id="289370.SAMN05216602_3702"/>
<evidence type="ECO:0000313" key="4">
    <source>
        <dbReference type="EMBL" id="SFJ06151.1"/>
    </source>
</evidence>
<dbReference type="NCBIfam" id="TIGR01731">
    <property type="entry name" value="fil_hemag_20aa"/>
    <property type="match status" value="39"/>
</dbReference>
<protein>
    <submittedName>
        <fullName evidence="4">Filamentous hemagglutinin</fullName>
    </submittedName>
</protein>